<dbReference type="PATRIC" id="fig|1114964.3.peg.2019"/>
<evidence type="ECO:0000313" key="2">
    <source>
        <dbReference type="Proteomes" id="UP000015524"/>
    </source>
</evidence>
<protein>
    <recommendedName>
        <fullName evidence="3">DUF1214 domain-containing protein</fullName>
    </recommendedName>
</protein>
<keyword evidence="2" id="KW-1185">Reference proteome</keyword>
<dbReference type="Proteomes" id="UP000015524">
    <property type="component" value="Unassembled WGS sequence"/>
</dbReference>
<sequence length="263" mass="28218">MGQAVIMPGARYRIGGSLNGAIRFGVGLYSPKPGFGLTLQAYSSVDGRNSDANGRFSLTIGPDADSSLLSSANSRVLITRELTLRRGDAPAAISLERLDAAPVEPGPDLAARLMPAQAQMGPIFEEFLRWSELLATAPNCIIPLPDTLNDKVQGDPDTRYFSGYFNLQPGEALRVDVAIPPCTYWMIQTLTHWLEIIPGANYNGATALLSGDGATFWISASDPGHPNWLDTRGRARGAIFFRTLGATATIRPTAQVVMLDRAA</sequence>
<dbReference type="AlphaFoldDB" id="T0HQ77"/>
<accession>T0HQ77</accession>
<proteinExistence type="predicted"/>
<gene>
    <name evidence="1" type="ORF">L485_10325</name>
</gene>
<comment type="caution">
    <text evidence="1">The sequence shown here is derived from an EMBL/GenBank/DDBJ whole genome shotgun (WGS) entry which is preliminary data.</text>
</comment>
<evidence type="ECO:0008006" key="3">
    <source>
        <dbReference type="Google" id="ProtNLM"/>
    </source>
</evidence>
<organism evidence="1 2">
    <name type="scientific">Sphingobium baderi LL03</name>
    <dbReference type="NCBI Taxonomy" id="1114964"/>
    <lineage>
        <taxon>Bacteria</taxon>
        <taxon>Pseudomonadati</taxon>
        <taxon>Pseudomonadota</taxon>
        <taxon>Alphaproteobacteria</taxon>
        <taxon>Sphingomonadales</taxon>
        <taxon>Sphingomonadaceae</taxon>
        <taxon>Sphingobium</taxon>
    </lineage>
</organism>
<name>T0HQ77_9SPHN</name>
<dbReference type="EMBL" id="ATIB01000059">
    <property type="protein sequence ID" value="EQB01465.1"/>
    <property type="molecule type" value="Genomic_DNA"/>
</dbReference>
<evidence type="ECO:0000313" key="1">
    <source>
        <dbReference type="EMBL" id="EQB01465.1"/>
    </source>
</evidence>
<reference evidence="1 2" key="1">
    <citation type="journal article" date="2013" name="Genome Announc.">
        <title>Draft Genome Sequence of a Hexachlorocyclohexane-Degrading Bacterium, Sphingobium baderi Strain LL03T.</title>
        <authorList>
            <person name="Kaur J."/>
            <person name="Verma H."/>
            <person name="Tripathi C."/>
            <person name="Khurana J.P."/>
            <person name="Lal R."/>
        </authorList>
    </citation>
    <scope>NUCLEOTIDE SEQUENCE [LARGE SCALE GENOMIC DNA]</scope>
    <source>
        <strain evidence="1 2">LL03</strain>
    </source>
</reference>